<name>A0ABU8W935_9BURK</name>
<dbReference type="RefSeq" id="WP_340367577.1">
    <property type="nucleotide sequence ID" value="NZ_JBBKZV010000036.1"/>
</dbReference>
<evidence type="ECO:0000313" key="4">
    <source>
        <dbReference type="EMBL" id="MEJ8826539.1"/>
    </source>
</evidence>
<evidence type="ECO:0000313" key="5">
    <source>
        <dbReference type="Proteomes" id="UP001363010"/>
    </source>
</evidence>
<dbReference type="InterPro" id="IPR043605">
    <property type="entry name" value="DUF883_C"/>
</dbReference>
<keyword evidence="2" id="KW-0812">Transmembrane</keyword>
<dbReference type="Pfam" id="PF19029">
    <property type="entry name" value="DUF883_C"/>
    <property type="match status" value="1"/>
</dbReference>
<reference evidence="4 5" key="1">
    <citation type="submission" date="2024-03" db="EMBL/GenBank/DDBJ databases">
        <title>Novel species of the genus Variovorax.</title>
        <authorList>
            <person name="Liu Q."/>
            <person name="Xin Y.-H."/>
        </authorList>
    </citation>
    <scope>NUCLEOTIDE SEQUENCE [LARGE SCALE GENOMIC DNA]</scope>
    <source>
        <strain evidence="4 5">KACC 18501</strain>
    </source>
</reference>
<feature type="region of interest" description="Disordered" evidence="1">
    <location>
        <begin position="1"/>
        <end position="20"/>
    </location>
</feature>
<comment type="caution">
    <text evidence="4">The sequence shown here is derived from an EMBL/GenBank/DDBJ whole genome shotgun (WGS) entry which is preliminary data.</text>
</comment>
<dbReference type="Proteomes" id="UP001363010">
    <property type="component" value="Unassembled WGS sequence"/>
</dbReference>
<evidence type="ECO:0000259" key="3">
    <source>
        <dbReference type="Pfam" id="PF19029"/>
    </source>
</evidence>
<accession>A0ABU8W935</accession>
<keyword evidence="2" id="KW-1133">Transmembrane helix</keyword>
<proteinExistence type="predicted"/>
<evidence type="ECO:0000256" key="2">
    <source>
        <dbReference type="SAM" id="Phobius"/>
    </source>
</evidence>
<feature type="domain" description="DUF883" evidence="3">
    <location>
        <begin position="52"/>
        <end position="81"/>
    </location>
</feature>
<gene>
    <name evidence="4" type="ORF">WKW80_31715</name>
</gene>
<protein>
    <recommendedName>
        <fullName evidence="3">DUF883 domain-containing protein</fullName>
    </recommendedName>
</protein>
<dbReference type="EMBL" id="JBBKZV010000036">
    <property type="protein sequence ID" value="MEJ8826539.1"/>
    <property type="molecule type" value="Genomic_DNA"/>
</dbReference>
<sequence length="81" mass="8829">MTTPSTTELQKSPCASSPSAEWLQEMLHKVRAQLDDLQASARDQARTTARNTDHLLHSHPYRAVGMAAAAGLLVGFLASRR</sequence>
<feature type="compositionally biased region" description="Polar residues" evidence="1">
    <location>
        <begin position="1"/>
        <end position="19"/>
    </location>
</feature>
<organism evidence="4 5">
    <name type="scientific">Variovorax humicola</name>
    <dbReference type="NCBI Taxonomy" id="1769758"/>
    <lineage>
        <taxon>Bacteria</taxon>
        <taxon>Pseudomonadati</taxon>
        <taxon>Pseudomonadota</taxon>
        <taxon>Betaproteobacteria</taxon>
        <taxon>Burkholderiales</taxon>
        <taxon>Comamonadaceae</taxon>
        <taxon>Variovorax</taxon>
    </lineage>
</organism>
<keyword evidence="5" id="KW-1185">Reference proteome</keyword>
<evidence type="ECO:0000256" key="1">
    <source>
        <dbReference type="SAM" id="MobiDB-lite"/>
    </source>
</evidence>
<keyword evidence="2" id="KW-0472">Membrane</keyword>
<feature type="transmembrane region" description="Helical" evidence="2">
    <location>
        <begin position="60"/>
        <end position="78"/>
    </location>
</feature>